<organism evidence="2 3">
    <name type="scientific">Romanomermis culicivorax</name>
    <name type="common">Nematode worm</name>
    <dbReference type="NCBI Taxonomy" id="13658"/>
    <lineage>
        <taxon>Eukaryota</taxon>
        <taxon>Metazoa</taxon>
        <taxon>Ecdysozoa</taxon>
        <taxon>Nematoda</taxon>
        <taxon>Enoplea</taxon>
        <taxon>Dorylaimia</taxon>
        <taxon>Mermithida</taxon>
        <taxon>Mermithoidea</taxon>
        <taxon>Mermithidae</taxon>
        <taxon>Romanomermis</taxon>
    </lineage>
</organism>
<name>A0A915I6L3_ROMCU</name>
<sequence length="111" mass="12922">MKKREYKEQRKKEKQQEKKRKKNTEISFSSIALKILKAKNEENRFSYCALPLITPASKFKIAKISSRDKILRCKKEVCSTVKATYWIPRKCTSTTINGKRGEYNNGLTASE</sequence>
<evidence type="ECO:0000313" key="3">
    <source>
        <dbReference type="WBParaSite" id="nRc.2.0.1.t09779-RA"/>
    </source>
</evidence>
<evidence type="ECO:0000256" key="1">
    <source>
        <dbReference type="SAM" id="MobiDB-lite"/>
    </source>
</evidence>
<dbReference type="WBParaSite" id="nRc.2.0.1.t09779-RA">
    <property type="protein sequence ID" value="nRc.2.0.1.t09779-RA"/>
    <property type="gene ID" value="nRc.2.0.1.g09779"/>
</dbReference>
<accession>A0A915I6L3</accession>
<keyword evidence="2" id="KW-1185">Reference proteome</keyword>
<feature type="region of interest" description="Disordered" evidence="1">
    <location>
        <begin position="1"/>
        <end position="23"/>
    </location>
</feature>
<reference evidence="3" key="1">
    <citation type="submission" date="2022-11" db="UniProtKB">
        <authorList>
            <consortium name="WormBaseParasite"/>
        </authorList>
    </citation>
    <scope>IDENTIFICATION</scope>
</reference>
<proteinExistence type="predicted"/>
<protein>
    <submittedName>
        <fullName evidence="3">Uncharacterized protein</fullName>
    </submittedName>
</protein>
<dbReference type="AlphaFoldDB" id="A0A915I6L3"/>
<dbReference type="Proteomes" id="UP000887565">
    <property type="component" value="Unplaced"/>
</dbReference>
<evidence type="ECO:0000313" key="2">
    <source>
        <dbReference type="Proteomes" id="UP000887565"/>
    </source>
</evidence>
<feature type="compositionally biased region" description="Basic and acidic residues" evidence="1">
    <location>
        <begin position="1"/>
        <end position="16"/>
    </location>
</feature>